<keyword evidence="2 4" id="KW-0378">Hydrolase</keyword>
<name>A0ABV6HGX0_9SPHI</name>
<dbReference type="GO" id="GO:0016787">
    <property type="term" value="F:hydrolase activity"/>
    <property type="evidence" value="ECO:0007669"/>
    <property type="project" value="UniProtKB-KW"/>
</dbReference>
<organism evidence="5 6">
    <name type="scientific">Olivibacter oleidegradans</name>
    <dbReference type="NCBI Taxonomy" id="760123"/>
    <lineage>
        <taxon>Bacteria</taxon>
        <taxon>Pseudomonadati</taxon>
        <taxon>Bacteroidota</taxon>
        <taxon>Sphingobacteriia</taxon>
        <taxon>Sphingobacteriales</taxon>
        <taxon>Sphingobacteriaceae</taxon>
        <taxon>Olivibacter</taxon>
    </lineage>
</organism>
<protein>
    <recommendedName>
        <fullName evidence="4">Arabinogalactan endo-beta-1,4-galactanase</fullName>
        <ecNumber evidence="4">3.2.1.89</ecNumber>
    </recommendedName>
</protein>
<dbReference type="Pfam" id="PF07745">
    <property type="entry name" value="Glyco_hydro_53"/>
    <property type="match status" value="1"/>
</dbReference>
<evidence type="ECO:0000313" key="6">
    <source>
        <dbReference type="Proteomes" id="UP001589774"/>
    </source>
</evidence>
<feature type="signal peptide" evidence="4">
    <location>
        <begin position="1"/>
        <end position="18"/>
    </location>
</feature>
<comment type="similarity">
    <text evidence="1 4">Belongs to the glycosyl hydrolase 53 family.</text>
</comment>
<dbReference type="EC" id="3.2.1.89" evidence="4"/>
<dbReference type="Proteomes" id="UP001589774">
    <property type="component" value="Unassembled WGS sequence"/>
</dbReference>
<proteinExistence type="inferred from homology"/>
<dbReference type="Gene3D" id="3.20.20.80">
    <property type="entry name" value="Glycosidases"/>
    <property type="match status" value="1"/>
</dbReference>
<keyword evidence="6" id="KW-1185">Reference proteome</keyword>
<dbReference type="InterPro" id="IPR017853">
    <property type="entry name" value="GH"/>
</dbReference>
<evidence type="ECO:0000256" key="3">
    <source>
        <dbReference type="ARBA" id="ARBA00023295"/>
    </source>
</evidence>
<evidence type="ECO:0000256" key="4">
    <source>
        <dbReference type="RuleBase" id="RU361192"/>
    </source>
</evidence>
<comment type="catalytic activity">
    <reaction evidence="4">
        <text>The enzyme specifically hydrolyzes (1-&gt;4)-beta-D-galactosidic linkages in type I arabinogalactans.</text>
        <dbReference type="EC" id="3.2.1.89"/>
    </reaction>
</comment>
<evidence type="ECO:0000256" key="2">
    <source>
        <dbReference type="ARBA" id="ARBA00022801"/>
    </source>
</evidence>
<reference evidence="5 6" key="1">
    <citation type="submission" date="2024-09" db="EMBL/GenBank/DDBJ databases">
        <authorList>
            <person name="Sun Q."/>
            <person name="Mori K."/>
        </authorList>
    </citation>
    <scope>NUCLEOTIDE SEQUENCE [LARGE SCALE GENOMIC DNA]</scope>
    <source>
        <strain evidence="5 6">CCM 7765</strain>
    </source>
</reference>
<dbReference type="SUPFAM" id="SSF51445">
    <property type="entry name" value="(Trans)glycosidases"/>
    <property type="match status" value="1"/>
</dbReference>
<evidence type="ECO:0000256" key="1">
    <source>
        <dbReference type="ARBA" id="ARBA00010687"/>
    </source>
</evidence>
<dbReference type="PROSITE" id="PS51257">
    <property type="entry name" value="PROKAR_LIPOPROTEIN"/>
    <property type="match status" value="1"/>
</dbReference>
<keyword evidence="3 4" id="KW-0326">Glycosidase</keyword>
<dbReference type="InterPro" id="IPR011683">
    <property type="entry name" value="Glyco_hydro_53"/>
</dbReference>
<dbReference type="RefSeq" id="WP_149105282.1">
    <property type="nucleotide sequence ID" value="NZ_JBHLWO010000001.1"/>
</dbReference>
<dbReference type="EMBL" id="JBHLWO010000001">
    <property type="protein sequence ID" value="MFC0318120.1"/>
    <property type="molecule type" value="Genomic_DNA"/>
</dbReference>
<gene>
    <name evidence="5" type="ORF">ACFFI0_07355</name>
</gene>
<feature type="chain" id="PRO_5044997909" description="Arabinogalactan endo-beta-1,4-galactanase" evidence="4">
    <location>
        <begin position="19"/>
        <end position="344"/>
    </location>
</feature>
<evidence type="ECO:0000313" key="5">
    <source>
        <dbReference type="EMBL" id="MFC0318120.1"/>
    </source>
</evidence>
<comment type="caution">
    <text evidence="5">The sequence shown here is derived from an EMBL/GenBank/DDBJ whole genome shotgun (WGS) entry which is preliminary data.</text>
</comment>
<accession>A0ABV6HGX0</accession>
<keyword evidence="4" id="KW-0732">Signal</keyword>
<sequence length="344" mass="39074">MKKKFFFIFSTASALLLAAACSKQDLIEETQLTEGPSATMSTSGKSSSTFFYGVNGHPLGTKPYTSVPAKTQINLLKGMGMNIYRIDVQSQLDNGYITVPHLYKPLKEAADAAGVTLLPMLYPRDFDINLSERQSYERGRVLGDRFARRYGNDFTYYNIGNEMELRCLLSGSLSGASVSHYDQKKFKVVAAYLKGMNDGIKSKDPNAKTIINANWMHYQYLLMLERHGVKFDIVGYHWYDEMESLALKNHNISDITQFLSSKFNKPIWFLEVGVRNKTGTRSEAEQKAFLDSFIAKCRNNPQVRAAIIYQLFDEPQKGTGLEANYGIFKWAKQYTEYRAKSFAR</sequence>